<evidence type="ECO:0000256" key="3">
    <source>
        <dbReference type="ARBA" id="ARBA00022833"/>
    </source>
</evidence>
<dbReference type="InterPro" id="IPR013083">
    <property type="entry name" value="Znf_RING/FYVE/PHD"/>
</dbReference>
<protein>
    <recommendedName>
        <fullName evidence="6">RING-type domain-containing protein</fullName>
    </recommendedName>
</protein>
<dbReference type="GO" id="GO:0008270">
    <property type="term" value="F:zinc ion binding"/>
    <property type="evidence" value="ECO:0007669"/>
    <property type="project" value="UniProtKB-KW"/>
</dbReference>
<keyword evidence="3" id="KW-0862">Zinc</keyword>
<dbReference type="PROSITE" id="PS50089">
    <property type="entry name" value="ZF_RING_2"/>
    <property type="match status" value="1"/>
</dbReference>
<dbReference type="FunFam" id="3.30.40.10:FF:000239">
    <property type="entry name" value="probable BOI-related E3 ubiquitin-protein ligase 2"/>
    <property type="match status" value="1"/>
</dbReference>
<evidence type="ECO:0000256" key="4">
    <source>
        <dbReference type="PROSITE-ProRule" id="PRU00175"/>
    </source>
</evidence>
<dbReference type="Pfam" id="PF13920">
    <property type="entry name" value="zf-C3HC4_3"/>
    <property type="match status" value="1"/>
</dbReference>
<dbReference type="GO" id="GO:0004842">
    <property type="term" value="F:ubiquitin-protein transferase activity"/>
    <property type="evidence" value="ECO:0007669"/>
    <property type="project" value="TreeGrafter"/>
</dbReference>
<feature type="region of interest" description="Disordered" evidence="5">
    <location>
        <begin position="203"/>
        <end position="228"/>
    </location>
</feature>
<dbReference type="AlphaFoldDB" id="A0AA35ZPR2"/>
<feature type="compositionally biased region" description="Acidic residues" evidence="5">
    <location>
        <begin position="218"/>
        <end position="228"/>
    </location>
</feature>
<dbReference type="Proteomes" id="UP001177003">
    <property type="component" value="Chromosome 8"/>
</dbReference>
<reference evidence="7" key="1">
    <citation type="submission" date="2023-04" db="EMBL/GenBank/DDBJ databases">
        <authorList>
            <person name="Vijverberg K."/>
            <person name="Xiong W."/>
            <person name="Schranz E."/>
        </authorList>
    </citation>
    <scope>NUCLEOTIDE SEQUENCE</scope>
</reference>
<gene>
    <name evidence="7" type="ORF">LSALG_LOCUS35286</name>
</gene>
<name>A0AA35ZPR2_LACSI</name>
<evidence type="ECO:0000313" key="8">
    <source>
        <dbReference type="Proteomes" id="UP001177003"/>
    </source>
</evidence>
<dbReference type="EMBL" id="OX465084">
    <property type="protein sequence ID" value="CAI9296421.1"/>
    <property type="molecule type" value="Genomic_DNA"/>
</dbReference>
<sequence length="287" mass="33264">MAVHAQCYSDLYQNNNMGFANLPQDWVLMTGSSVFGIGDENRAFSSYEQQQDQRFLEPQKIMNSASVSASDYHNHVLSSSNSRRNGMIGFQNLSSELERQRLEMDCFLHFQNEKLKAVLNEETRRREVIMMQGYESKMKAIMEAKEQILNTATNRTIELQNCLLMAEKEAKDWEKKAIENEAMVTDLNRKLYQARERNYEDAESVCNGGDDHDHDHDHDDEDDDDDDERETRERKMICKVCHVRSSCILLLPCRHLCCCRGCEGLLMFCPVCETVKNGRLEVYFGLN</sequence>
<feature type="domain" description="RING-type" evidence="6">
    <location>
        <begin position="238"/>
        <end position="273"/>
    </location>
</feature>
<keyword evidence="8" id="KW-1185">Reference proteome</keyword>
<evidence type="ECO:0000256" key="5">
    <source>
        <dbReference type="SAM" id="MobiDB-lite"/>
    </source>
</evidence>
<evidence type="ECO:0000313" key="7">
    <source>
        <dbReference type="EMBL" id="CAI9296421.1"/>
    </source>
</evidence>
<dbReference type="PANTHER" id="PTHR42647:SF71">
    <property type="entry name" value="E3 UBIQUITIN-PROTEIN LIGASE BOI"/>
    <property type="match status" value="1"/>
</dbReference>
<keyword evidence="2 4" id="KW-0863">Zinc-finger</keyword>
<evidence type="ECO:0000259" key="6">
    <source>
        <dbReference type="PROSITE" id="PS50089"/>
    </source>
</evidence>
<dbReference type="InterPro" id="IPR001841">
    <property type="entry name" value="Znf_RING"/>
</dbReference>
<dbReference type="PANTHER" id="PTHR42647">
    <property type="entry name" value="SBP (S-RIBONUCLEASE BINDING PROTEIN) FAMILY PROTEIN"/>
    <property type="match status" value="1"/>
</dbReference>
<accession>A0AA35ZPR2</accession>
<organism evidence="7 8">
    <name type="scientific">Lactuca saligna</name>
    <name type="common">Willowleaf lettuce</name>
    <dbReference type="NCBI Taxonomy" id="75948"/>
    <lineage>
        <taxon>Eukaryota</taxon>
        <taxon>Viridiplantae</taxon>
        <taxon>Streptophyta</taxon>
        <taxon>Embryophyta</taxon>
        <taxon>Tracheophyta</taxon>
        <taxon>Spermatophyta</taxon>
        <taxon>Magnoliopsida</taxon>
        <taxon>eudicotyledons</taxon>
        <taxon>Gunneridae</taxon>
        <taxon>Pentapetalae</taxon>
        <taxon>asterids</taxon>
        <taxon>campanulids</taxon>
        <taxon>Asterales</taxon>
        <taxon>Asteraceae</taxon>
        <taxon>Cichorioideae</taxon>
        <taxon>Cichorieae</taxon>
        <taxon>Lactucinae</taxon>
        <taxon>Lactuca</taxon>
    </lineage>
</organism>
<evidence type="ECO:0000256" key="1">
    <source>
        <dbReference type="ARBA" id="ARBA00022723"/>
    </source>
</evidence>
<dbReference type="Gene3D" id="3.30.40.10">
    <property type="entry name" value="Zinc/RING finger domain, C3HC4 (zinc finger)"/>
    <property type="match status" value="1"/>
</dbReference>
<proteinExistence type="predicted"/>
<evidence type="ECO:0000256" key="2">
    <source>
        <dbReference type="ARBA" id="ARBA00022771"/>
    </source>
</evidence>
<keyword evidence="1" id="KW-0479">Metal-binding</keyword>